<reference evidence="3" key="1">
    <citation type="journal article" date="2019" name="Int. J. Syst. Evol. Microbiol.">
        <title>The Global Catalogue of Microorganisms (GCM) 10K type strain sequencing project: providing services to taxonomists for standard genome sequencing and annotation.</title>
        <authorList>
            <consortium name="The Broad Institute Genomics Platform"/>
            <consortium name="The Broad Institute Genome Sequencing Center for Infectious Disease"/>
            <person name="Wu L."/>
            <person name="Ma J."/>
        </authorList>
    </citation>
    <scope>NUCLEOTIDE SEQUENCE [LARGE SCALE GENOMIC DNA]</scope>
    <source>
        <strain evidence="3">JCM 31406</strain>
    </source>
</reference>
<dbReference type="InterPro" id="IPR027417">
    <property type="entry name" value="P-loop_NTPase"/>
</dbReference>
<gene>
    <name evidence="2" type="ORF">GCM10008961_30360</name>
</gene>
<dbReference type="CDD" id="cd02042">
    <property type="entry name" value="ParAB_family"/>
    <property type="match status" value="1"/>
</dbReference>
<dbReference type="InterPro" id="IPR025669">
    <property type="entry name" value="AAA_dom"/>
</dbReference>
<feature type="domain" description="AAA" evidence="1">
    <location>
        <begin position="72"/>
        <end position="241"/>
    </location>
</feature>
<dbReference type="InterPro" id="IPR050678">
    <property type="entry name" value="DNA_Partitioning_ATPase"/>
</dbReference>
<dbReference type="Proteomes" id="UP000620633">
    <property type="component" value="Unassembled WGS sequence"/>
</dbReference>
<evidence type="ECO:0000259" key="1">
    <source>
        <dbReference type="Pfam" id="PF13614"/>
    </source>
</evidence>
<comment type="caution">
    <text evidence="2">The sequence shown here is derived from an EMBL/GenBank/DDBJ whole genome shotgun (WGS) entry which is preliminary data.</text>
</comment>
<proteinExistence type="predicted"/>
<dbReference type="SUPFAM" id="SSF52540">
    <property type="entry name" value="P-loop containing nucleoside triphosphate hydrolases"/>
    <property type="match status" value="1"/>
</dbReference>
<dbReference type="EMBL" id="BMQO01000019">
    <property type="protein sequence ID" value="GGS36570.1"/>
    <property type="molecule type" value="Genomic_DNA"/>
</dbReference>
<name>A0ABQ2SQK7_9DEIO</name>
<protein>
    <submittedName>
        <fullName evidence="2">Antitoxin</fullName>
    </submittedName>
</protein>
<dbReference type="Gene3D" id="3.40.50.300">
    <property type="entry name" value="P-loop containing nucleotide triphosphate hydrolases"/>
    <property type="match status" value="1"/>
</dbReference>
<organism evidence="2 3">
    <name type="scientific">Deinococcus knuensis</name>
    <dbReference type="NCBI Taxonomy" id="1837380"/>
    <lineage>
        <taxon>Bacteria</taxon>
        <taxon>Thermotogati</taxon>
        <taxon>Deinococcota</taxon>
        <taxon>Deinococci</taxon>
        <taxon>Deinococcales</taxon>
        <taxon>Deinococcaceae</taxon>
        <taxon>Deinococcus</taxon>
    </lineage>
</organism>
<accession>A0ABQ2SQK7</accession>
<evidence type="ECO:0000313" key="2">
    <source>
        <dbReference type="EMBL" id="GGS36570.1"/>
    </source>
</evidence>
<dbReference type="PANTHER" id="PTHR13696">
    <property type="entry name" value="P-LOOP CONTAINING NUCLEOSIDE TRIPHOSPHATE HYDROLASE"/>
    <property type="match status" value="1"/>
</dbReference>
<sequence length="334" mass="36388">MQGVDDRPLKTSALRADLFETLAQVEQGQRFLIERYQHPTAALIPMRDYWFLQMTRARAQRDKEPRMPTQRLVIANASGGEGKSTVARELAYSLALDGYRVALMDLDPQASLTKSLGLHDDPASPAHTEAATVGAVFSRDTPPPLPAPMHVEGVDIWPANDALNSVDSILNNDFARAANLRDALDAYLAGMERPYDFVLLDTKPQRTNFLTASVAAADHLLVPVSGVKGLENLDVLLKLVRVARTIAPDLSLRAFVPNRIREDVNHHKGLLEHLRTELSALAPVLPVIRDSLATMGAATETRQPAVLCKPGAKVSGDLRQTTHALVALLQGGRA</sequence>
<dbReference type="PANTHER" id="PTHR13696:SF52">
    <property type="entry name" value="PARA FAMILY PROTEIN CT_582"/>
    <property type="match status" value="1"/>
</dbReference>
<evidence type="ECO:0000313" key="3">
    <source>
        <dbReference type="Proteomes" id="UP000620633"/>
    </source>
</evidence>
<dbReference type="Pfam" id="PF13614">
    <property type="entry name" value="AAA_31"/>
    <property type="match status" value="1"/>
</dbReference>
<keyword evidence="3" id="KW-1185">Reference proteome</keyword>